<dbReference type="InParanoid" id="A0A165D897"/>
<keyword evidence="4" id="KW-1185">Reference proteome</keyword>
<evidence type="ECO:0000256" key="1">
    <source>
        <dbReference type="SAM" id="MobiDB-lite"/>
    </source>
</evidence>
<dbReference type="PROSITE" id="PS51397">
    <property type="entry name" value="WLM"/>
    <property type="match status" value="1"/>
</dbReference>
<dbReference type="Pfam" id="PF08325">
    <property type="entry name" value="WLM"/>
    <property type="match status" value="1"/>
</dbReference>
<sequence>MSDPISFTVSFKGASHPFTLLPSTLLSTLLNTLSELTTVPASLAKLVVKGRSLTLSSAGSQTLHEAGIRRGVKLLLVGSTEAQLEAVKGGEAARAAAEAGRAQRERVTRERRTRSVRTTARASTADAALQYRFHRLEALAHLPNPGAALALLQKLADDPAVQHVLATHGFSVGLLTELAPHEHPGLLGLNQNRGEVISLRLRTDGYDGMRLYAEVRRVLVHELTHCVWADHDDRFKALNSQLNREILEHELARARGAHTHTLSGPSSGGGYEPAQAAAGRAGEAGEAEEDLEERRQRVLEAVLRRALREEEEMEGRCGSAGRGSAEATRDG</sequence>
<dbReference type="InterPro" id="IPR013536">
    <property type="entry name" value="WLM_dom"/>
</dbReference>
<accession>A0A165D897</accession>
<dbReference type="InterPro" id="IPR029071">
    <property type="entry name" value="Ubiquitin-like_domsf"/>
</dbReference>
<name>A0A165D897_9BASI</name>
<feature type="domain" description="WLM" evidence="2">
    <location>
        <begin position="124"/>
        <end position="307"/>
    </location>
</feature>
<protein>
    <submittedName>
        <fullName evidence="3">WLM-domain-containing protein</fullName>
    </submittedName>
</protein>
<dbReference type="GO" id="GO:0070628">
    <property type="term" value="F:proteasome binding"/>
    <property type="evidence" value="ECO:0007669"/>
    <property type="project" value="TreeGrafter"/>
</dbReference>
<feature type="region of interest" description="Disordered" evidence="1">
    <location>
        <begin position="259"/>
        <end position="293"/>
    </location>
</feature>
<dbReference type="STRING" id="1353952.A0A165D897"/>
<feature type="region of interest" description="Disordered" evidence="1">
    <location>
        <begin position="308"/>
        <end position="331"/>
    </location>
</feature>
<organism evidence="3 4">
    <name type="scientific">Calocera cornea HHB12733</name>
    <dbReference type="NCBI Taxonomy" id="1353952"/>
    <lineage>
        <taxon>Eukaryota</taxon>
        <taxon>Fungi</taxon>
        <taxon>Dikarya</taxon>
        <taxon>Basidiomycota</taxon>
        <taxon>Agaricomycotina</taxon>
        <taxon>Dacrymycetes</taxon>
        <taxon>Dacrymycetales</taxon>
        <taxon>Dacrymycetaceae</taxon>
        <taxon>Calocera</taxon>
    </lineage>
</organism>
<proteinExistence type="predicted"/>
<gene>
    <name evidence="3" type="ORF">CALCODRAFT_525442</name>
</gene>
<evidence type="ECO:0000313" key="4">
    <source>
        <dbReference type="Proteomes" id="UP000076842"/>
    </source>
</evidence>
<dbReference type="EMBL" id="KV424071">
    <property type="protein sequence ID" value="KZT52280.1"/>
    <property type="molecule type" value="Genomic_DNA"/>
</dbReference>
<dbReference type="OrthoDB" id="49605at2759"/>
<feature type="compositionally biased region" description="Basic and acidic residues" evidence="1">
    <location>
        <begin position="101"/>
        <end position="110"/>
    </location>
</feature>
<dbReference type="Proteomes" id="UP000076842">
    <property type="component" value="Unassembled WGS sequence"/>
</dbReference>
<dbReference type="SUPFAM" id="SSF54236">
    <property type="entry name" value="Ubiquitin-like"/>
    <property type="match status" value="1"/>
</dbReference>
<evidence type="ECO:0000259" key="2">
    <source>
        <dbReference type="PROSITE" id="PS51397"/>
    </source>
</evidence>
<dbReference type="Gene3D" id="3.10.20.90">
    <property type="entry name" value="Phosphatidylinositol 3-kinase Catalytic Subunit, Chain A, domain 1"/>
    <property type="match status" value="1"/>
</dbReference>
<dbReference type="PANTHER" id="PTHR47795">
    <property type="entry name" value="UBIQUITIN AND WLM DOMAIN-CONTAINING METALLOPROTEASE SPCC1442.07C"/>
    <property type="match status" value="1"/>
</dbReference>
<feature type="region of interest" description="Disordered" evidence="1">
    <location>
        <begin position="98"/>
        <end position="120"/>
    </location>
</feature>
<reference evidence="3 4" key="1">
    <citation type="journal article" date="2016" name="Mol. Biol. Evol.">
        <title>Comparative Genomics of Early-Diverging Mushroom-Forming Fungi Provides Insights into the Origins of Lignocellulose Decay Capabilities.</title>
        <authorList>
            <person name="Nagy L.G."/>
            <person name="Riley R."/>
            <person name="Tritt A."/>
            <person name="Adam C."/>
            <person name="Daum C."/>
            <person name="Floudas D."/>
            <person name="Sun H."/>
            <person name="Yadav J.S."/>
            <person name="Pangilinan J."/>
            <person name="Larsson K.H."/>
            <person name="Matsuura K."/>
            <person name="Barry K."/>
            <person name="Labutti K."/>
            <person name="Kuo R."/>
            <person name="Ohm R.A."/>
            <person name="Bhattacharya S.S."/>
            <person name="Shirouzu T."/>
            <person name="Yoshinaga Y."/>
            <person name="Martin F.M."/>
            <person name="Grigoriev I.V."/>
            <person name="Hibbett D.S."/>
        </authorList>
    </citation>
    <scope>NUCLEOTIDE SEQUENCE [LARGE SCALE GENOMIC DNA]</scope>
    <source>
        <strain evidence="3 4">HHB12733</strain>
    </source>
</reference>
<feature type="compositionally biased region" description="Low complexity" evidence="1">
    <location>
        <begin position="272"/>
        <end position="281"/>
    </location>
</feature>
<dbReference type="AlphaFoldDB" id="A0A165D897"/>
<evidence type="ECO:0000313" key="3">
    <source>
        <dbReference type="EMBL" id="KZT52280.1"/>
    </source>
</evidence>
<dbReference type="PANTHER" id="PTHR47795:SF1">
    <property type="entry name" value="DNA-DEPENDENT METALLOPROTEASE WSS1 HOMOLOG 2"/>
    <property type="match status" value="1"/>
</dbReference>